<feature type="domain" description="NPHP4 Ig-like" evidence="15">
    <location>
        <begin position="1093"/>
        <end position="1199"/>
    </location>
</feature>
<evidence type="ECO:0000256" key="6">
    <source>
        <dbReference type="ARBA" id="ARBA00022695"/>
    </source>
</evidence>
<gene>
    <name evidence="17" type="ORF">SeMB42_g07317</name>
</gene>
<dbReference type="EMBL" id="QEAN01000499">
    <property type="protein sequence ID" value="TPX34437.1"/>
    <property type="molecule type" value="Genomic_DNA"/>
</dbReference>
<keyword evidence="4" id="KW-0639">Primosome</keyword>
<name>A0A507C043_9FUNG</name>
<evidence type="ECO:0000259" key="14">
    <source>
        <dbReference type="Pfam" id="PF26187"/>
    </source>
</evidence>
<reference evidence="17 18" key="1">
    <citation type="journal article" date="2019" name="Sci. Rep.">
        <title>Comparative genomics of chytrid fungi reveal insights into the obligate biotrophic and pathogenic lifestyle of Synchytrium endobioticum.</title>
        <authorList>
            <person name="van de Vossenberg B.T.L.H."/>
            <person name="Warris S."/>
            <person name="Nguyen H.D.T."/>
            <person name="van Gent-Pelzer M.P.E."/>
            <person name="Joly D.L."/>
            <person name="van de Geest H.C."/>
            <person name="Bonants P.J.M."/>
            <person name="Smith D.S."/>
            <person name="Levesque C.A."/>
            <person name="van der Lee T.A.J."/>
        </authorList>
    </citation>
    <scope>NUCLEOTIDE SEQUENCE [LARGE SCALE GENOMIC DNA]</scope>
    <source>
        <strain evidence="17 18">MB42</strain>
    </source>
</reference>
<dbReference type="InterPro" id="IPR058686">
    <property type="entry name" value="Ig_NPHP4_3rd"/>
</dbReference>
<keyword evidence="6" id="KW-0548">Nucleotidyltransferase</keyword>
<organism evidence="17 18">
    <name type="scientific">Synchytrium endobioticum</name>
    <dbReference type="NCBI Taxonomy" id="286115"/>
    <lineage>
        <taxon>Eukaryota</taxon>
        <taxon>Fungi</taxon>
        <taxon>Fungi incertae sedis</taxon>
        <taxon>Chytridiomycota</taxon>
        <taxon>Chytridiomycota incertae sedis</taxon>
        <taxon>Chytridiomycetes</taxon>
        <taxon>Synchytriales</taxon>
        <taxon>Synchytriaceae</taxon>
        <taxon>Synchytrium</taxon>
    </lineage>
</organism>
<dbReference type="FunFam" id="3.90.920.10:FF:000003">
    <property type="entry name" value="DNA primase"/>
    <property type="match status" value="1"/>
</dbReference>
<evidence type="ECO:0000256" key="10">
    <source>
        <dbReference type="ARBA" id="ARBA00023163"/>
    </source>
</evidence>
<evidence type="ECO:0000256" key="9">
    <source>
        <dbReference type="ARBA" id="ARBA00022833"/>
    </source>
</evidence>
<dbReference type="Pfam" id="PF01896">
    <property type="entry name" value="DNA_primase_S"/>
    <property type="match status" value="1"/>
</dbReference>
<evidence type="ECO:0000256" key="3">
    <source>
        <dbReference type="ARBA" id="ARBA00022478"/>
    </source>
</evidence>
<evidence type="ECO:0000256" key="7">
    <source>
        <dbReference type="ARBA" id="ARBA00022705"/>
    </source>
</evidence>
<keyword evidence="8" id="KW-0479">Metal-binding</keyword>
<evidence type="ECO:0000259" key="16">
    <source>
        <dbReference type="Pfam" id="PF26190"/>
    </source>
</evidence>
<evidence type="ECO:0000313" key="17">
    <source>
        <dbReference type="EMBL" id="TPX34437.1"/>
    </source>
</evidence>
<dbReference type="Pfam" id="PF26186">
    <property type="entry name" value="NPHP4_C2_3rd"/>
    <property type="match status" value="1"/>
</dbReference>
<dbReference type="InterPro" id="IPR029775">
    <property type="entry name" value="NPHP4"/>
</dbReference>
<evidence type="ECO:0000256" key="1">
    <source>
        <dbReference type="ARBA" id="ARBA00009762"/>
    </source>
</evidence>
<feature type="region of interest" description="Disordered" evidence="11">
    <location>
        <begin position="868"/>
        <end position="889"/>
    </location>
</feature>
<dbReference type="GO" id="GO:0046872">
    <property type="term" value="F:metal ion binding"/>
    <property type="evidence" value="ECO:0007669"/>
    <property type="project" value="UniProtKB-KW"/>
</dbReference>
<dbReference type="PANTHER" id="PTHR31043:SF3">
    <property type="entry name" value="NEPHROCYSTIN-4"/>
    <property type="match status" value="1"/>
</dbReference>
<comment type="similarity">
    <text evidence="1">Belongs to the eukaryotic-type primase small subunit family.</text>
</comment>
<feature type="compositionally biased region" description="Basic and acidic residues" evidence="11">
    <location>
        <begin position="1499"/>
        <end position="1517"/>
    </location>
</feature>
<evidence type="ECO:0000256" key="11">
    <source>
        <dbReference type="SAM" id="MobiDB-lite"/>
    </source>
</evidence>
<feature type="domain" description="NPHP4 Ig-like" evidence="12">
    <location>
        <begin position="1211"/>
        <end position="1290"/>
    </location>
</feature>
<dbReference type="GO" id="GO:0000428">
    <property type="term" value="C:DNA-directed RNA polymerase complex"/>
    <property type="evidence" value="ECO:0007669"/>
    <property type="project" value="UniProtKB-KW"/>
</dbReference>
<keyword evidence="7" id="KW-0235">DNA replication</keyword>
<evidence type="ECO:0000256" key="5">
    <source>
        <dbReference type="ARBA" id="ARBA00022679"/>
    </source>
</evidence>
<dbReference type="InterPro" id="IPR002755">
    <property type="entry name" value="DNA_primase_S"/>
</dbReference>
<dbReference type="InterPro" id="IPR058685">
    <property type="entry name" value="Ig_NPHP4_4th"/>
</dbReference>
<dbReference type="Pfam" id="PF26189">
    <property type="entry name" value="Ig_NPHP4_2nd"/>
    <property type="match status" value="1"/>
</dbReference>
<dbReference type="InterPro" id="IPR058765">
    <property type="entry name" value="NPHP4_C2-like"/>
</dbReference>
<evidence type="ECO:0000259" key="13">
    <source>
        <dbReference type="Pfam" id="PF26186"/>
    </source>
</evidence>
<dbReference type="PANTHER" id="PTHR31043">
    <property type="entry name" value="NEPHROCYSTIN-4"/>
    <property type="match status" value="1"/>
</dbReference>
<dbReference type="InterPro" id="IPR058688">
    <property type="entry name" value="Ig_NPHP4_2nd"/>
</dbReference>
<dbReference type="Pfam" id="PF26190">
    <property type="entry name" value="Ig_NPHP4_1st"/>
    <property type="match status" value="1"/>
</dbReference>
<feature type="region of interest" description="Disordered" evidence="11">
    <location>
        <begin position="1476"/>
        <end position="1528"/>
    </location>
</feature>
<dbReference type="Pfam" id="PF26187">
    <property type="entry name" value="Ig_NPHP4_4th"/>
    <property type="match status" value="1"/>
</dbReference>
<comment type="caution">
    <text evidence="17">The sequence shown here is derived from an EMBL/GenBank/DDBJ whole genome shotgun (WGS) entry which is preliminary data.</text>
</comment>
<feature type="region of interest" description="Disordered" evidence="11">
    <location>
        <begin position="97"/>
        <end position="123"/>
    </location>
</feature>
<dbReference type="GO" id="GO:0006269">
    <property type="term" value="P:DNA replication, synthesis of primer"/>
    <property type="evidence" value="ECO:0007669"/>
    <property type="project" value="UniProtKB-KW"/>
</dbReference>
<evidence type="ECO:0000259" key="15">
    <source>
        <dbReference type="Pfam" id="PF26189"/>
    </source>
</evidence>
<proteinExistence type="inferred from homology"/>
<sequence length="1970" mass="220073">MDKWNHAFSSHVPYTQRDSKRAVPPGNSKSSLHYPYKLTISRLEGLTLPPILTETYINSASDAPLSCHIRATFFDVNSAGFYGRTWTSPKKIHIRTPAKSNIDTKDADDAEEQDSESEKSFDQSKVYSADVSLVGNRLTATLHDVQICFHTPVTNPEVIIVLEFVLQVVNGVEANPHRQNIGFGWTFLHPFDPMKNGLDSSEAWSEVAKSEETPAKLIPIYIGTPRMLPVIAPLLLGQMLGFPALTPIPSALCTYKLQTCPSIRPVCHYLRENEFVGDGDLVPGCRFTADGASPMETSPASFSQISVNLQPSIQQFEDYLVKSVAKTYCDTLQIPPSDPLAPPTILERRLNIGFHNGRTFLNTPTTITLTPVINTDDTSGTELRFSGNVELDSYVPDDDNVVVVFTVEDKVNVVRSMPTNEEDANVRGRRLSTRAFEKSGVEQVVFLGWTIWKPSSQGHAAISLVLSNSIQPNPFVSSMYLSDNSLVGTPPILLSCVFTGPPAPSSAPSRSRAVSYIEKPKSLRARSIPPSPEKPVPITPIQQTIPPSTVITETLVPAMAINEQDSLKEPSPGPIIEIVESSTLKSKLTRAEKARLASAGFIAVLDSEGRKPSVLSLEDVEATPNIALELQDTKLNEVSLCLLGLSLADNVSLNKVFFTFKFWTYPEVKTSPVLVYTGILPPDTTGRAMHERAKSNMMWPGILYDHQDGITPAYCHAPGVSFTYSGDDVSPKQLASRYAATTFRHYMASKVLQIFVWDGESHLCLGNCDVELKPALRRGKNAITFDDSVALVTMNPTQDLNTPNRIGSLFLRWTNISRKGKVPSTTLPKPTVYDYHEAIKVHPETKHMGSRMQDTDPELSEILKRAHSTSRTKTAVSSRAAKNETNAASAQIDRKLAKARRVLAHSDANNVKRDVSNECDEAFQTYQLSSQERQRDMQTIEIFRERKKRVAIVEALSKHVTTCHTVYPSLGLLCYFEFIFANPYNYDAKFDISFDDAELRIISNAAMLKYLRRIHRVMSPLEKEEIFSAKPDGSTEMFLLANEKMSIPFIFQTFCQTQARVTTVSFFNNEQKPVALLDVRVIPTGHFVERVIRFFRPENEIFKSVLRLESPSPSGPFAPILPDGVTTLYDASQSDARYIRCGDGNLSCQLVPTMVPNIHDITFKSSIQAASLGAKTLNLLLYDDPFCSSLVCIWSVLLHSLYRFDVQCNFGQEIKTQLIVRGASGSRTCHLHSSSPEVEHSTGVMALPAQVLSEVPLTIRASTFGVKEVLVNLVDRNYLVGSYLLVLHVKPPAVTKTFGLSLSRSQTVNKRVTYTNPYQNKRRFIVSSNNQQVLSFQERILDLNKGETGYIRLHFTPNDSTASSIEALVFITDEGGIYAVLHDTLLATALITQSADDVWSRAGFDGWKDPEAHERGSVTDVATDQPSDARVYITPLTNYTGLTRSRLVMTSQSRPDDSLTTADNQDQMIIDDATKQATPPAVLSSSTSSPSIPAKRKSHDADADFRAGEPFGDENKEPSSYSLMRSKSSGGMAGGAKESLDAGFSTLIKVFYQRVFPVSEFYKWLSYGNVAKNYFPNREISYAYENDVVVRHLSFADAAELKADLVKNSPAKIDIGPVYNIRPKDKKTVRSNAFQALERELVFDIDMTDYDEIRICCRGADICHKCWDFMTISIKIIDRAIRENFGFKHRLWVYSGRRGVHCWICDERARRLNAELRTAIVKHIEVIKGGEQMLKKVSLGMGALHPTLVPAMKILEEYFPKTCLVNQDILGTPERWNKILKMLNDEELRKDLDEHWQKTLKLSSKDKWEQMLNELETRKSKKVAMAFRRDVIFQYLYPRLDDKVSTGVNHLLKSPFCIHPKTGMLAIPQSGLESPRANCTIVPEPGRVCVPIVPEQCESFDPLTVPTLVTLVEELNQLPSSQNDSSSRKTVPPSFLPHLEHFRSFIKGMEDEIRTKLRAKRIEEDKKLIF</sequence>
<dbReference type="GO" id="GO:0003899">
    <property type="term" value="F:DNA-directed RNA polymerase activity"/>
    <property type="evidence" value="ECO:0007669"/>
    <property type="project" value="InterPro"/>
</dbReference>
<dbReference type="GO" id="GO:0035869">
    <property type="term" value="C:ciliary transition zone"/>
    <property type="evidence" value="ECO:0007669"/>
    <property type="project" value="TreeGrafter"/>
</dbReference>
<feature type="domain" description="NPHP4 Ig-like" evidence="16">
    <location>
        <begin position="962"/>
        <end position="1065"/>
    </location>
</feature>
<accession>A0A507C043</accession>
<dbReference type="InterPro" id="IPR058687">
    <property type="entry name" value="Ig_NPHP4_1st"/>
</dbReference>
<dbReference type="STRING" id="286115.A0A507C043"/>
<protein>
    <recommendedName>
        <fullName evidence="2">DNA primase small subunit</fullName>
    </recommendedName>
</protein>
<dbReference type="GO" id="GO:1904491">
    <property type="term" value="P:protein localization to ciliary transition zone"/>
    <property type="evidence" value="ECO:0007669"/>
    <property type="project" value="TreeGrafter"/>
</dbReference>
<evidence type="ECO:0000259" key="12">
    <source>
        <dbReference type="Pfam" id="PF26015"/>
    </source>
</evidence>
<keyword evidence="5" id="KW-0808">Transferase</keyword>
<feature type="domain" description="NPHP4 C2-like" evidence="13">
    <location>
        <begin position="593"/>
        <end position="802"/>
    </location>
</feature>
<evidence type="ECO:0000256" key="8">
    <source>
        <dbReference type="ARBA" id="ARBA00022723"/>
    </source>
</evidence>
<dbReference type="NCBIfam" id="TIGR00335">
    <property type="entry name" value="primase_sml"/>
    <property type="match status" value="1"/>
</dbReference>
<keyword evidence="3" id="KW-0240">DNA-directed RNA polymerase</keyword>
<dbReference type="GO" id="GO:0036064">
    <property type="term" value="C:ciliary basal body"/>
    <property type="evidence" value="ECO:0007669"/>
    <property type="project" value="TreeGrafter"/>
</dbReference>
<dbReference type="Pfam" id="PF26015">
    <property type="entry name" value="Ig_NPH4_3rd"/>
    <property type="match status" value="1"/>
</dbReference>
<keyword evidence="10" id="KW-0804">Transcription</keyword>
<dbReference type="GO" id="GO:0097546">
    <property type="term" value="C:ciliary base"/>
    <property type="evidence" value="ECO:0007669"/>
    <property type="project" value="TreeGrafter"/>
</dbReference>
<dbReference type="CDD" id="cd04860">
    <property type="entry name" value="AE_Prim_S"/>
    <property type="match status" value="1"/>
</dbReference>
<dbReference type="InterPro" id="IPR014052">
    <property type="entry name" value="DNA_primase_ssu_euk/arc"/>
</dbReference>
<keyword evidence="18" id="KW-1185">Reference proteome</keyword>
<evidence type="ECO:0000256" key="2">
    <source>
        <dbReference type="ARBA" id="ARBA00021278"/>
    </source>
</evidence>
<dbReference type="Gene3D" id="3.90.920.10">
    <property type="entry name" value="DNA primase, PRIM domain"/>
    <property type="match status" value="2"/>
</dbReference>
<evidence type="ECO:0000313" key="18">
    <source>
        <dbReference type="Proteomes" id="UP000317494"/>
    </source>
</evidence>
<dbReference type="SUPFAM" id="SSF56747">
    <property type="entry name" value="Prim-pol domain"/>
    <property type="match status" value="1"/>
</dbReference>
<keyword evidence="9" id="KW-0862">Zinc</keyword>
<dbReference type="VEuPathDB" id="FungiDB:SeMB42_g07317"/>
<dbReference type="Proteomes" id="UP000317494">
    <property type="component" value="Unassembled WGS sequence"/>
</dbReference>
<feature type="domain" description="NPHP4 Ig-like" evidence="14">
    <location>
        <begin position="1299"/>
        <end position="1374"/>
    </location>
</feature>
<evidence type="ECO:0000256" key="4">
    <source>
        <dbReference type="ARBA" id="ARBA00022515"/>
    </source>
</evidence>
<dbReference type="GO" id="GO:0097730">
    <property type="term" value="C:non-motile cilium"/>
    <property type="evidence" value="ECO:0007669"/>
    <property type="project" value="InterPro"/>
</dbReference>